<sequence length="150" mass="18036">MKVPVRYYIGIVLFLLVLSSACHSPKSSNAINDERLQNQKYSDTVKMTSDNGEYQIIIIEPGFYGWLNSIARARGYYSQSFFETRNLMLVQEYNLRVQQPDRFDQNLYPFRIEYYPAINYGYELNYQLYNYFVYFQLHYNQRLTPIEPRI</sequence>
<dbReference type="PROSITE" id="PS51257">
    <property type="entry name" value="PROKAR_LIPOPROTEIN"/>
    <property type="match status" value="1"/>
</dbReference>
<gene>
    <name evidence="1" type="ORF">FJ651_09595</name>
</gene>
<protein>
    <recommendedName>
        <fullName evidence="3">Lipoprotein</fullName>
    </recommendedName>
</protein>
<dbReference type="EMBL" id="VHIQ01000004">
    <property type="protein sequence ID" value="TPV33335.1"/>
    <property type="molecule type" value="Genomic_DNA"/>
</dbReference>
<evidence type="ECO:0000313" key="1">
    <source>
        <dbReference type="EMBL" id="TPV33335.1"/>
    </source>
</evidence>
<reference evidence="1 2" key="1">
    <citation type="submission" date="2019-06" db="EMBL/GenBank/DDBJ databases">
        <title>Flavobacteriaceae Paucihalobacterium erythroidium CWB-1, complete genome.</title>
        <authorList>
            <person name="Wu S."/>
        </authorList>
    </citation>
    <scope>NUCLEOTIDE SEQUENCE [LARGE SCALE GENOMIC DNA]</scope>
    <source>
        <strain evidence="1 2">CWB-1</strain>
    </source>
</reference>
<dbReference type="Pfam" id="PF19643">
    <property type="entry name" value="DUF6146"/>
    <property type="match status" value="1"/>
</dbReference>
<keyword evidence="2" id="KW-1185">Reference proteome</keyword>
<evidence type="ECO:0008006" key="3">
    <source>
        <dbReference type="Google" id="ProtNLM"/>
    </source>
</evidence>
<accession>A0A506PIY3</accession>
<proteinExistence type="predicted"/>
<dbReference type="Proteomes" id="UP000317332">
    <property type="component" value="Unassembled WGS sequence"/>
</dbReference>
<dbReference type="RefSeq" id="WP_140990297.1">
    <property type="nucleotide sequence ID" value="NZ_VHIQ01000004.1"/>
</dbReference>
<organism evidence="1 2">
    <name type="scientific">Paucihalobacter ruber</name>
    <dbReference type="NCBI Taxonomy" id="2567861"/>
    <lineage>
        <taxon>Bacteria</taxon>
        <taxon>Pseudomonadati</taxon>
        <taxon>Bacteroidota</taxon>
        <taxon>Flavobacteriia</taxon>
        <taxon>Flavobacteriales</taxon>
        <taxon>Flavobacteriaceae</taxon>
        <taxon>Paucihalobacter</taxon>
    </lineage>
</organism>
<dbReference type="AlphaFoldDB" id="A0A506PIY3"/>
<dbReference type="OrthoDB" id="1119488at2"/>
<name>A0A506PIY3_9FLAO</name>
<dbReference type="InterPro" id="IPR046144">
    <property type="entry name" value="DUF6146"/>
</dbReference>
<evidence type="ECO:0000313" key="2">
    <source>
        <dbReference type="Proteomes" id="UP000317332"/>
    </source>
</evidence>
<comment type="caution">
    <text evidence="1">The sequence shown here is derived from an EMBL/GenBank/DDBJ whole genome shotgun (WGS) entry which is preliminary data.</text>
</comment>